<dbReference type="RefSeq" id="WP_154680571.1">
    <property type="nucleotide sequence ID" value="NZ_CP046115.1"/>
</dbReference>
<dbReference type="AlphaFoldDB" id="A0A6B8MV02"/>
<protein>
    <submittedName>
        <fullName evidence="3">Cyclophilin</fullName>
    </submittedName>
</protein>
<dbReference type="Gene3D" id="2.40.100.20">
    <property type="match status" value="1"/>
</dbReference>
<organism evidence="3 4">
    <name type="scientific">Klebsiella oxytoca</name>
    <dbReference type="NCBI Taxonomy" id="571"/>
    <lineage>
        <taxon>Bacteria</taxon>
        <taxon>Pseudomonadati</taxon>
        <taxon>Pseudomonadota</taxon>
        <taxon>Gammaproteobacteria</taxon>
        <taxon>Enterobacterales</taxon>
        <taxon>Enterobacteriaceae</taxon>
        <taxon>Klebsiella/Raoultella group</taxon>
        <taxon>Klebsiella</taxon>
    </lineage>
</organism>
<dbReference type="Pfam" id="PF18050">
    <property type="entry name" value="Cyclophil_like2"/>
    <property type="match status" value="1"/>
</dbReference>
<dbReference type="EMBL" id="CP046115">
    <property type="protein sequence ID" value="QGN38153.1"/>
    <property type="molecule type" value="Genomic_DNA"/>
</dbReference>
<dbReference type="InterPro" id="IPR041183">
    <property type="entry name" value="Cyclophilin-like"/>
</dbReference>
<feature type="chain" id="PRO_5025338918" evidence="1">
    <location>
        <begin position="21"/>
        <end position="142"/>
    </location>
</feature>
<dbReference type="OrthoDB" id="5298378at2"/>
<feature type="signal peptide" evidence="1">
    <location>
        <begin position="1"/>
        <end position="20"/>
    </location>
</feature>
<evidence type="ECO:0000313" key="3">
    <source>
        <dbReference type="EMBL" id="QGN38153.1"/>
    </source>
</evidence>
<name>A0A6B8MV02_KLEOX</name>
<gene>
    <name evidence="3" type="ORF">GJ746_12955</name>
</gene>
<dbReference type="Proteomes" id="UP000427108">
    <property type="component" value="Chromosome"/>
</dbReference>
<dbReference type="InterPro" id="IPR029000">
    <property type="entry name" value="Cyclophilin-like_dom_sf"/>
</dbReference>
<evidence type="ECO:0000256" key="1">
    <source>
        <dbReference type="SAM" id="SignalP"/>
    </source>
</evidence>
<feature type="domain" description="Cyclophilin-like" evidence="2">
    <location>
        <begin position="32"/>
        <end position="139"/>
    </location>
</feature>
<keyword evidence="1" id="KW-0732">Signal</keyword>
<reference evidence="3 4" key="1">
    <citation type="submission" date="2019-11" db="EMBL/GenBank/DDBJ databases">
        <title>Isolation and Application of One Kind of P-Hydroxybenzoic Acid Degrading Bacterium in Mitigating Cropping Obstacle of Cucumber.</title>
        <authorList>
            <person name="Wu F."/>
            <person name="An Y."/>
        </authorList>
    </citation>
    <scope>NUCLEOTIDE SEQUENCE [LARGE SCALE GENOMIC DNA]</scope>
    <source>
        <strain evidence="3 4">P620</strain>
    </source>
</reference>
<evidence type="ECO:0000313" key="4">
    <source>
        <dbReference type="Proteomes" id="UP000427108"/>
    </source>
</evidence>
<evidence type="ECO:0000259" key="2">
    <source>
        <dbReference type="Pfam" id="PF18050"/>
    </source>
</evidence>
<dbReference type="SUPFAM" id="SSF50891">
    <property type="entry name" value="Cyclophilin-like"/>
    <property type="match status" value="1"/>
</dbReference>
<proteinExistence type="predicted"/>
<accession>A0A6B8MV02</accession>
<sequence>MLKTLSATLFLIAMMNAASAAERESAVKIKFEFNGTRVVGVLEPSAATKAFLAQLPITVKLEDYGTTEKIAWLPAKLRLADADAAMTPKRGDIAYYAPWGNLAIFREDFRYSPGLIKLGRVEEGLTSLDQPGAATVTIERDD</sequence>